<evidence type="ECO:0000313" key="1">
    <source>
        <dbReference type="EMBL" id="ASU35278.1"/>
    </source>
</evidence>
<accession>A0A223P0D1</accession>
<dbReference type="EMBL" id="CP022743">
    <property type="protein sequence ID" value="ASU35278.1"/>
    <property type="molecule type" value="Genomic_DNA"/>
</dbReference>
<reference evidence="1 2" key="1">
    <citation type="submission" date="2017-08" db="EMBL/GenBank/DDBJ databases">
        <title>Complete genome sequence of Mucilaginibacter sp. strain BJC16-A31.</title>
        <authorList>
            <consortium name="Henan University of Science and Technology"/>
            <person name="You X."/>
        </authorList>
    </citation>
    <scope>NUCLEOTIDE SEQUENCE [LARGE SCALE GENOMIC DNA]</scope>
    <source>
        <strain evidence="1 2">BJC16-A31</strain>
    </source>
</reference>
<protein>
    <submittedName>
        <fullName evidence="1">Uncharacterized protein</fullName>
    </submittedName>
</protein>
<dbReference type="Proteomes" id="UP000215002">
    <property type="component" value="Chromosome"/>
</dbReference>
<sequence length="162" mass="19485">MLDIDKLKRNSNKSKFQSWILDNIEMLLNQIDENTLSNESSVEADGQLMTIYLVHKMDSDTIVILNILKDHVSLWVGENNLYFDINSDINYFKDIYLNCLKGDYETTEYFFKDKLIFSITYLLKYNDVQFIKSHTFFYPFYKWLYKGKFILKHSKYKSFINK</sequence>
<proteinExistence type="predicted"/>
<keyword evidence="2" id="KW-1185">Reference proteome</keyword>
<name>A0A223P0D1_9SPHI</name>
<organism evidence="1 2">
    <name type="scientific">Mucilaginibacter xinganensis</name>
    <dbReference type="NCBI Taxonomy" id="1234841"/>
    <lineage>
        <taxon>Bacteria</taxon>
        <taxon>Pseudomonadati</taxon>
        <taxon>Bacteroidota</taxon>
        <taxon>Sphingobacteriia</taxon>
        <taxon>Sphingobacteriales</taxon>
        <taxon>Sphingobacteriaceae</taxon>
        <taxon>Mucilaginibacter</taxon>
    </lineage>
</organism>
<dbReference type="KEGG" id="muc:MuYL_3393"/>
<dbReference type="AlphaFoldDB" id="A0A223P0D1"/>
<gene>
    <name evidence="1" type="ORF">MuYL_3393</name>
</gene>
<evidence type="ECO:0000313" key="2">
    <source>
        <dbReference type="Proteomes" id="UP000215002"/>
    </source>
</evidence>